<proteinExistence type="predicted"/>
<accession>H1VKC7</accession>
<gene>
    <name evidence="1" type="ORF">CH063_11188</name>
</gene>
<evidence type="ECO:0000313" key="2">
    <source>
        <dbReference type="Proteomes" id="UP000007174"/>
    </source>
</evidence>
<dbReference type="EMBL" id="CACQ02004230">
    <property type="protein sequence ID" value="CCF40680.1"/>
    <property type="molecule type" value="Genomic_DNA"/>
</dbReference>
<reference evidence="2" key="1">
    <citation type="journal article" date="2012" name="Nat. Genet.">
        <title>Lifestyle transitions in plant pathogenic Colletotrichum fungi deciphered by genome and transcriptome analyses.</title>
        <authorList>
            <person name="O'Connell R.J."/>
            <person name="Thon M.R."/>
            <person name="Hacquard S."/>
            <person name="Amyotte S.G."/>
            <person name="Kleemann J."/>
            <person name="Torres M.F."/>
            <person name="Damm U."/>
            <person name="Buiate E.A."/>
            <person name="Epstein L."/>
            <person name="Alkan N."/>
            <person name="Altmueller J."/>
            <person name="Alvarado-Balderrama L."/>
            <person name="Bauser C.A."/>
            <person name="Becker C."/>
            <person name="Birren B.W."/>
            <person name="Chen Z."/>
            <person name="Choi J."/>
            <person name="Crouch J.A."/>
            <person name="Duvick J.P."/>
            <person name="Farman M.A."/>
            <person name="Gan P."/>
            <person name="Heiman D."/>
            <person name="Henrissat B."/>
            <person name="Howard R.J."/>
            <person name="Kabbage M."/>
            <person name="Koch C."/>
            <person name="Kracher B."/>
            <person name="Kubo Y."/>
            <person name="Law A.D."/>
            <person name="Lebrun M.-H."/>
            <person name="Lee Y.-H."/>
            <person name="Miyara I."/>
            <person name="Moore N."/>
            <person name="Neumann U."/>
            <person name="Nordstroem K."/>
            <person name="Panaccione D.G."/>
            <person name="Panstruga R."/>
            <person name="Place M."/>
            <person name="Proctor R.H."/>
            <person name="Prusky D."/>
            <person name="Rech G."/>
            <person name="Reinhardt R."/>
            <person name="Rollins J.A."/>
            <person name="Rounsley S."/>
            <person name="Schardl C.L."/>
            <person name="Schwartz D.C."/>
            <person name="Shenoy N."/>
            <person name="Shirasu K."/>
            <person name="Sikhakolli U.R."/>
            <person name="Stueber K."/>
            <person name="Sukno S.A."/>
            <person name="Sweigard J.A."/>
            <person name="Takano Y."/>
            <person name="Takahara H."/>
            <person name="Trail F."/>
            <person name="van der Does H.C."/>
            <person name="Voll L.M."/>
            <person name="Will I."/>
            <person name="Young S."/>
            <person name="Zeng Q."/>
            <person name="Zhang J."/>
            <person name="Zhou S."/>
            <person name="Dickman M.B."/>
            <person name="Schulze-Lefert P."/>
            <person name="Ver Loren van Themaat E."/>
            <person name="Ma L.-J."/>
            <person name="Vaillancourt L.J."/>
        </authorList>
    </citation>
    <scope>NUCLEOTIDE SEQUENCE [LARGE SCALE GENOMIC DNA]</scope>
    <source>
        <strain evidence="2">IMI 349063</strain>
    </source>
</reference>
<dbReference type="AlphaFoldDB" id="H1VKC7"/>
<dbReference type="Proteomes" id="UP000007174">
    <property type="component" value="Unassembled WGS sequence"/>
</dbReference>
<sequence length="109" mass="11796">TSTNSATRFLTLGSFSPGVSRFLLSRKPFSDFAFELRIPPLIEIRLVLGRASAGRVSLPSCSSHSASVKNGTAACTPELSKKMKHSTMHQTTCEASALRCKIALIYYSV</sequence>
<organism evidence="1 2">
    <name type="scientific">Colletotrichum higginsianum (strain IMI 349063)</name>
    <name type="common">Crucifer anthracnose fungus</name>
    <dbReference type="NCBI Taxonomy" id="759273"/>
    <lineage>
        <taxon>Eukaryota</taxon>
        <taxon>Fungi</taxon>
        <taxon>Dikarya</taxon>
        <taxon>Ascomycota</taxon>
        <taxon>Pezizomycotina</taxon>
        <taxon>Sordariomycetes</taxon>
        <taxon>Hypocreomycetidae</taxon>
        <taxon>Glomerellales</taxon>
        <taxon>Glomerellaceae</taxon>
        <taxon>Colletotrichum</taxon>
        <taxon>Colletotrichum destructivum species complex</taxon>
    </lineage>
</organism>
<feature type="non-terminal residue" evidence="1">
    <location>
        <position position="109"/>
    </location>
</feature>
<protein>
    <submittedName>
        <fullName evidence="1">Uncharacterized protein</fullName>
    </submittedName>
</protein>
<evidence type="ECO:0000313" key="1">
    <source>
        <dbReference type="EMBL" id="CCF40680.1"/>
    </source>
</evidence>
<dbReference type="HOGENOM" id="CLU_2190143_0_0_1"/>
<name>H1VKC7_COLHI</name>